<evidence type="ECO:0000313" key="1">
    <source>
        <dbReference type="EMBL" id="CAI2193094.1"/>
    </source>
</evidence>
<gene>
    <name evidence="1" type="ORF">FWILDA_LOCUS15904</name>
</gene>
<keyword evidence="2" id="KW-1185">Reference proteome</keyword>
<evidence type="ECO:0000313" key="2">
    <source>
        <dbReference type="Proteomes" id="UP001153678"/>
    </source>
</evidence>
<name>A0A9W4WXJ2_9GLOM</name>
<feature type="non-terminal residue" evidence="1">
    <location>
        <position position="1"/>
    </location>
</feature>
<sequence>MTCHGRTEALSTNILQSSQPLFKINRPEEELKLNLLKQVTRPGVWKAAYCKRPSITFITFTNLSKESKTLYWESTTGVVTCTIRRWRRAKSCHNHYKLSFQLAVCAVSGMLKTVHRVKNFRIESEDDHYHFDEPTP</sequence>
<dbReference type="AlphaFoldDB" id="A0A9W4WXJ2"/>
<comment type="caution">
    <text evidence="1">The sequence shown here is derived from an EMBL/GenBank/DDBJ whole genome shotgun (WGS) entry which is preliminary data.</text>
</comment>
<proteinExistence type="predicted"/>
<organism evidence="1 2">
    <name type="scientific">Funneliformis geosporum</name>
    <dbReference type="NCBI Taxonomy" id="1117311"/>
    <lineage>
        <taxon>Eukaryota</taxon>
        <taxon>Fungi</taxon>
        <taxon>Fungi incertae sedis</taxon>
        <taxon>Mucoromycota</taxon>
        <taxon>Glomeromycotina</taxon>
        <taxon>Glomeromycetes</taxon>
        <taxon>Glomerales</taxon>
        <taxon>Glomeraceae</taxon>
        <taxon>Funneliformis</taxon>
    </lineage>
</organism>
<protein>
    <submittedName>
        <fullName evidence="1">9888_t:CDS:1</fullName>
    </submittedName>
</protein>
<reference evidence="1" key="1">
    <citation type="submission" date="2022-08" db="EMBL/GenBank/DDBJ databases">
        <authorList>
            <person name="Kallberg Y."/>
            <person name="Tangrot J."/>
            <person name="Rosling A."/>
        </authorList>
    </citation>
    <scope>NUCLEOTIDE SEQUENCE</scope>
    <source>
        <strain evidence="1">Wild A</strain>
    </source>
</reference>
<dbReference type="Proteomes" id="UP001153678">
    <property type="component" value="Unassembled WGS sequence"/>
</dbReference>
<accession>A0A9W4WXJ2</accession>
<dbReference type="EMBL" id="CAMKVN010009048">
    <property type="protein sequence ID" value="CAI2193094.1"/>
    <property type="molecule type" value="Genomic_DNA"/>
</dbReference>